<reference evidence="1 2" key="1">
    <citation type="submission" date="2015-02" db="EMBL/GenBank/DDBJ databases">
        <title>Evolution of amylase-binding proteins of oral streptococcal species.</title>
        <authorList>
            <person name="Haase E.M."/>
        </authorList>
    </citation>
    <scope>NUCLEOTIDE SEQUENCE [LARGE SCALE GENOMIC DNA]</scope>
    <source>
        <strain evidence="1 2">OT25</strain>
    </source>
</reference>
<dbReference type="AlphaFoldDB" id="A0A0F2DGU6"/>
<comment type="caution">
    <text evidence="1">The sequence shown here is derived from an EMBL/GenBank/DDBJ whole genome shotgun (WGS) entry which is preliminary data.</text>
</comment>
<dbReference type="EMBL" id="JYGP01000001">
    <property type="protein sequence ID" value="KJQ69424.1"/>
    <property type="molecule type" value="Genomic_DNA"/>
</dbReference>
<protein>
    <submittedName>
        <fullName evidence="1">Uncharacterized protein</fullName>
    </submittedName>
</protein>
<evidence type="ECO:0000313" key="1">
    <source>
        <dbReference type="EMBL" id="KJQ69424.1"/>
    </source>
</evidence>
<dbReference type="Proteomes" id="UP000033538">
    <property type="component" value="Unassembled WGS sequence"/>
</dbReference>
<gene>
    <name evidence="1" type="ORF">TZ90_00101</name>
</gene>
<proteinExistence type="predicted"/>
<accession>A0A0F2DGU6</accession>
<dbReference type="PATRIC" id="fig|28037.212.peg.101"/>
<organism evidence="1 2">
    <name type="scientific">Streptococcus mitis</name>
    <dbReference type="NCBI Taxonomy" id="28037"/>
    <lineage>
        <taxon>Bacteria</taxon>
        <taxon>Bacillati</taxon>
        <taxon>Bacillota</taxon>
        <taxon>Bacilli</taxon>
        <taxon>Lactobacillales</taxon>
        <taxon>Streptococcaceae</taxon>
        <taxon>Streptococcus</taxon>
        <taxon>Streptococcus mitis group</taxon>
    </lineage>
</organism>
<evidence type="ECO:0000313" key="2">
    <source>
        <dbReference type="Proteomes" id="UP000033538"/>
    </source>
</evidence>
<name>A0A0F2DGU6_STRMT</name>
<sequence>MKNRVFDSRSESQEHSIFHSLIYDVMGAYYDGPPLLSMINEQSSRR</sequence>